<evidence type="ECO:0000313" key="5">
    <source>
        <dbReference type="Proteomes" id="UP000530660"/>
    </source>
</evidence>
<dbReference type="InterPro" id="IPR006145">
    <property type="entry name" value="PsdUridine_synth_RsuA/RluA"/>
</dbReference>
<comment type="similarity">
    <text evidence="1">Belongs to the pseudouridine synthase RluA family.</text>
</comment>
<dbReference type="InterPro" id="IPR020103">
    <property type="entry name" value="PsdUridine_synth_cat_dom_sf"/>
</dbReference>
<evidence type="ECO:0000313" key="4">
    <source>
        <dbReference type="EMBL" id="KAF6001180.1"/>
    </source>
</evidence>
<feature type="domain" description="Pseudouridine synthase RsuA/RluA-like" evidence="3">
    <location>
        <begin position="98"/>
        <end position="304"/>
    </location>
</feature>
<protein>
    <recommendedName>
        <fullName evidence="3">Pseudouridine synthase RsuA/RluA-like domain-containing protein</fullName>
    </recommendedName>
</protein>
<feature type="compositionally biased region" description="Low complexity" evidence="2">
    <location>
        <begin position="218"/>
        <end position="233"/>
    </location>
</feature>
<accession>A0A7J7IEL8</accession>
<comment type="caution">
    <text evidence="4">The sequence shown here is derived from an EMBL/GenBank/DDBJ whole genome shotgun (WGS) entry which is preliminary data.</text>
</comment>
<dbReference type="GO" id="GO:0003723">
    <property type="term" value="F:RNA binding"/>
    <property type="evidence" value="ECO:0007669"/>
    <property type="project" value="InterPro"/>
</dbReference>
<dbReference type="InterPro" id="IPR050188">
    <property type="entry name" value="RluA_PseudoU_synthase"/>
</dbReference>
<dbReference type="GO" id="GO:0000455">
    <property type="term" value="P:enzyme-directed rRNA pseudouridine synthesis"/>
    <property type="evidence" value="ECO:0007669"/>
    <property type="project" value="TreeGrafter"/>
</dbReference>
<dbReference type="Proteomes" id="UP000530660">
    <property type="component" value="Unassembled WGS sequence"/>
</dbReference>
<keyword evidence="5" id="KW-1185">Reference proteome</keyword>
<dbReference type="CDD" id="cd02869">
    <property type="entry name" value="PseudoU_synth_RluA_like"/>
    <property type="match status" value="1"/>
</dbReference>
<reference evidence="4 5" key="1">
    <citation type="journal article" date="2020" name="J. Phycol.">
        <title>Comparative genome analysis reveals Cyanidiococcus gen. nov., a new extremophilic red algal genus sister to Cyanidioschyzon (Cyanidioschyzonaceae, Rhodophyta).</title>
        <authorList>
            <person name="Liu S.-L."/>
            <person name="Chiang Y.-R."/>
            <person name="Yoon H.S."/>
            <person name="Fu H.-Y."/>
        </authorList>
    </citation>
    <scope>NUCLEOTIDE SEQUENCE [LARGE SCALE GENOMIC DNA]</scope>
    <source>
        <strain evidence="4 5">THAL066</strain>
    </source>
</reference>
<gene>
    <name evidence="4" type="ORF">F1559_000581</name>
</gene>
<organism evidence="4 5">
    <name type="scientific">Cyanidiococcus yangmingshanensis</name>
    <dbReference type="NCBI Taxonomy" id="2690220"/>
    <lineage>
        <taxon>Eukaryota</taxon>
        <taxon>Rhodophyta</taxon>
        <taxon>Bangiophyceae</taxon>
        <taxon>Cyanidiales</taxon>
        <taxon>Cyanidiaceae</taxon>
        <taxon>Cyanidiococcus</taxon>
    </lineage>
</organism>
<evidence type="ECO:0000256" key="1">
    <source>
        <dbReference type="ARBA" id="ARBA00010876"/>
    </source>
</evidence>
<proteinExistence type="inferred from homology"/>
<dbReference type="OrthoDB" id="428658at2759"/>
<dbReference type="PANTHER" id="PTHR21600:SF87">
    <property type="entry name" value="RNA PSEUDOURIDYLATE SYNTHASE DOMAIN-CONTAINING PROTEIN 1"/>
    <property type="match status" value="1"/>
</dbReference>
<dbReference type="EMBL" id="VWRR01000015">
    <property type="protein sequence ID" value="KAF6001180.1"/>
    <property type="molecule type" value="Genomic_DNA"/>
</dbReference>
<evidence type="ECO:0000259" key="3">
    <source>
        <dbReference type="Pfam" id="PF00849"/>
    </source>
</evidence>
<feature type="region of interest" description="Disordered" evidence="2">
    <location>
        <begin position="212"/>
        <end position="233"/>
    </location>
</feature>
<dbReference type="GO" id="GO:0009982">
    <property type="term" value="F:pseudouridine synthase activity"/>
    <property type="evidence" value="ECO:0007669"/>
    <property type="project" value="InterPro"/>
</dbReference>
<sequence>MWRTSAVTQVLRPRAHRRVESEDGTPVAVVSSQFFTRLSTCLWSTNQQICAWTGDCFPITVEALAQKQISDPGSALAEQVRPTGWHRVGHARLPLPPPMVRMIHQLDYATSGVLLLGLQKRPTAQFNIAFRKRQVRKRYLALVHGHLRLDEKNQRFIMDAPLLEYVDDFRIRLMPPMTLNQDPTCDMNPDQVVPEKRPADAAEYTVVEDGLRSGSNEASAGRGVASSGSSSFRSLRDDPLKHESFVHLEPCRSLQPLPGTVLKKAHQAVTYGRVIMVGSFRDLPATLVELWPETGRRHQLRVHLWGIGHGIIGDATYPTLPDEDDRFSRMMLHAAELELPLYLQERFHLPARFEATLPEEMAEFTSEVSSHSSGTRMSA</sequence>
<dbReference type="PANTHER" id="PTHR21600">
    <property type="entry name" value="MITOCHONDRIAL RNA PSEUDOURIDINE SYNTHASE"/>
    <property type="match status" value="1"/>
</dbReference>
<name>A0A7J7IEL8_9RHOD</name>
<dbReference type="SUPFAM" id="SSF55120">
    <property type="entry name" value="Pseudouridine synthase"/>
    <property type="match status" value="1"/>
</dbReference>
<dbReference type="Gene3D" id="3.30.2350.10">
    <property type="entry name" value="Pseudouridine synthase"/>
    <property type="match status" value="2"/>
</dbReference>
<dbReference type="Pfam" id="PF00849">
    <property type="entry name" value="PseudoU_synth_2"/>
    <property type="match status" value="1"/>
</dbReference>
<evidence type="ECO:0000256" key="2">
    <source>
        <dbReference type="SAM" id="MobiDB-lite"/>
    </source>
</evidence>
<dbReference type="AlphaFoldDB" id="A0A7J7IEL8"/>